<organism evidence="1 2">
    <name type="scientific">Pseudomonas meliae</name>
    <dbReference type="NCBI Taxonomy" id="86176"/>
    <lineage>
        <taxon>Bacteria</taxon>
        <taxon>Pseudomonadati</taxon>
        <taxon>Pseudomonadota</taxon>
        <taxon>Gammaproteobacteria</taxon>
        <taxon>Pseudomonadales</taxon>
        <taxon>Pseudomonadaceae</taxon>
        <taxon>Pseudomonas</taxon>
    </lineage>
</organism>
<dbReference type="AlphaFoldDB" id="A0A0P9UMG1"/>
<proteinExistence type="predicted"/>
<name>A0A0P9UMG1_9PSED</name>
<evidence type="ECO:0000313" key="2">
    <source>
        <dbReference type="Proteomes" id="UP000050455"/>
    </source>
</evidence>
<keyword evidence="2" id="KW-1185">Reference proteome</keyword>
<reference evidence="1 2" key="1">
    <citation type="submission" date="2015-09" db="EMBL/GenBank/DDBJ databases">
        <title>Genome announcement of multiple Pseudomonas syringae strains.</title>
        <authorList>
            <person name="Thakur S."/>
            <person name="Wang P.W."/>
            <person name="Gong Y."/>
            <person name="Weir B.S."/>
            <person name="Guttman D.S."/>
        </authorList>
    </citation>
    <scope>NUCLEOTIDE SEQUENCE [LARGE SCALE GENOMIC DNA]</scope>
    <source>
        <strain evidence="1 2">ICMP6289</strain>
    </source>
</reference>
<accession>A0A0P9UMG1</accession>
<protein>
    <submittedName>
        <fullName evidence="1">Uncharacterized protein</fullName>
    </submittedName>
</protein>
<sequence>MYCCWTEVSLRLLWNRTKWSSSSSRSLLAMKELRVETMSLASSQSCVLIVLAMSVKRRSPACLCLY</sequence>
<comment type="caution">
    <text evidence="1">The sequence shown here is derived from an EMBL/GenBank/DDBJ whole genome shotgun (WGS) entry which is preliminary data.</text>
</comment>
<evidence type="ECO:0000313" key="1">
    <source>
        <dbReference type="EMBL" id="KPX90370.1"/>
    </source>
</evidence>
<gene>
    <name evidence="1" type="ORF">ALO64_200044</name>
</gene>
<dbReference type="EMBL" id="LJQT01000192">
    <property type="protein sequence ID" value="KPX90370.1"/>
    <property type="molecule type" value="Genomic_DNA"/>
</dbReference>
<dbReference type="Proteomes" id="UP000050455">
    <property type="component" value="Unassembled WGS sequence"/>
</dbReference>